<reference evidence="1 2" key="1">
    <citation type="submission" date="2018-09" db="EMBL/GenBank/DDBJ databases">
        <title>Draft genome of a novel serratia sp. strain with antifungal activity.</title>
        <authorList>
            <person name="Dichmann S.I."/>
            <person name="Park B.P."/>
            <person name="Pathiraja D."/>
            <person name="Choi I.-G."/>
            <person name="Stougaard P."/>
            <person name="Hennessy R.C."/>
        </authorList>
    </citation>
    <scope>NUCLEOTIDE SEQUENCE [LARGE SCALE GENOMIC DNA]</scope>
    <source>
        <strain evidence="1 2">S40</strain>
    </source>
</reference>
<sequence>MLTAADIITSLSGKTKTLGWDAVVAYDRDKINHLFQQQYISKLAAGVHFAPISWSNERNTIQFENITLSAPRISFVNASTESSRAVATLEFLDGNVIERNPDGQVNSYIRIRPGMGYGLTLNVDLIAGQGSVNEQGRVQIDFSEGTVAIINVINNPPAEVLAFFQQWLANNAVTYELGQLSLQELGSGLTPKKFVIRTQQAPLTARRVAEDDGYGAVLLFVATNVNPAGGSLPTDAYPWLIPLESSSTILVNNRLVLERYLKLELDKMLTSGQWELIRGTNDDDAFSLRASANATLNGGFIQSVPLDSGANYAWSGNYATRPNRPVPEDFIYSLRGATLSLDNERLAINFDGGKTFQQNMASCFWTIGGQTGTSVRTWHRAKLTFWSTGSTVYQLVLDHKAETVGIALTDNKVTIGSNFIEVWKNFIETKAVANEVHSELRSAIVLIVRNLMENVKFKDIEVFALNHVLFPEHNINRLKSAHMPGDMVIFGEIDPSLISLVLAPQQTVLPVGKSQQFTTNVSSRVTYSLSPANGGTISASGLYRAPETINGGVLSVTINARTANATATAHITVVSSPVQLSPAFFALHEGDPHAVQLNTMVLGDENTTLNWSLTSSTPGVTGIISSDGLYMPPFEAYPLGYTYVTVTATSPEGQTSQAYILLISAQTQPEFNIAPPFVAGLAPGAVQTLSADATLDFDPNDWACYPALGTLSQPEQEGSTYRVKYTAPATVKGDELVIVRAIQQGKAHRAGYAVIDVANKLK</sequence>
<comment type="caution">
    <text evidence="1">The sequence shown here is derived from an EMBL/GenBank/DDBJ whole genome shotgun (WGS) entry which is preliminary data.</text>
</comment>
<dbReference type="AlphaFoldDB" id="A0AA92X1E3"/>
<organism evidence="1 2">
    <name type="scientific">Serratia inhibens</name>
    <dbReference type="NCBI Taxonomy" id="2338073"/>
    <lineage>
        <taxon>Bacteria</taxon>
        <taxon>Pseudomonadati</taxon>
        <taxon>Pseudomonadota</taxon>
        <taxon>Gammaproteobacteria</taxon>
        <taxon>Enterobacterales</taxon>
        <taxon>Yersiniaceae</taxon>
        <taxon>Serratia</taxon>
    </lineage>
</organism>
<dbReference type="RefSeq" id="WP_119805006.1">
    <property type="nucleotide sequence ID" value="NZ_QYYG01000007.1"/>
</dbReference>
<dbReference type="Proteomes" id="UP000284338">
    <property type="component" value="Unassembled WGS sequence"/>
</dbReference>
<gene>
    <name evidence="1" type="ORF">D4100_18925</name>
</gene>
<keyword evidence="2" id="KW-1185">Reference proteome</keyword>
<proteinExistence type="predicted"/>
<dbReference type="EMBL" id="QYYG01000007">
    <property type="protein sequence ID" value="RJF54052.1"/>
    <property type="molecule type" value="Genomic_DNA"/>
</dbReference>
<evidence type="ECO:0000313" key="1">
    <source>
        <dbReference type="EMBL" id="RJF54052.1"/>
    </source>
</evidence>
<protein>
    <submittedName>
        <fullName evidence="1">Uncharacterized protein</fullName>
    </submittedName>
</protein>
<accession>A0AA92X1E3</accession>
<evidence type="ECO:0000313" key="2">
    <source>
        <dbReference type="Proteomes" id="UP000284338"/>
    </source>
</evidence>
<name>A0AA92X1E3_9GAMM</name>